<protein>
    <submittedName>
        <fullName evidence="8">Glutamine synthetase/guanido kinase</fullName>
    </submittedName>
</protein>
<dbReference type="SMART" id="SM01230">
    <property type="entry name" value="Gln-synt_C"/>
    <property type="match status" value="1"/>
</dbReference>
<dbReference type="GO" id="GO:0006576">
    <property type="term" value="P:biogenic amine metabolic process"/>
    <property type="evidence" value="ECO:0007669"/>
    <property type="project" value="UniProtKB-ARBA"/>
</dbReference>
<dbReference type="PANTHER" id="PTHR43785">
    <property type="entry name" value="GAMMA-GLUTAMYLPUTRESCINE SYNTHETASE"/>
    <property type="match status" value="1"/>
</dbReference>
<dbReference type="GeneID" id="81372568"/>
<feature type="domain" description="GS catalytic" evidence="7">
    <location>
        <begin position="128"/>
        <end position="492"/>
    </location>
</feature>
<dbReference type="PROSITE" id="PS51987">
    <property type="entry name" value="GS_CATALYTIC"/>
    <property type="match status" value="1"/>
</dbReference>
<dbReference type="GO" id="GO:0016301">
    <property type="term" value="F:kinase activity"/>
    <property type="evidence" value="ECO:0007669"/>
    <property type="project" value="UniProtKB-KW"/>
</dbReference>
<dbReference type="InterPro" id="IPR014746">
    <property type="entry name" value="Gln_synth/guanido_kin_cat_dom"/>
</dbReference>
<comment type="caution">
    <text evidence="8">The sequence shown here is derived from an EMBL/GenBank/DDBJ whole genome shotgun (WGS) entry which is preliminary data.</text>
</comment>
<evidence type="ECO:0000313" key="8">
    <source>
        <dbReference type="EMBL" id="KAJ5386410.1"/>
    </source>
</evidence>
<dbReference type="RefSeq" id="XP_056484208.1">
    <property type="nucleotide sequence ID" value="XM_056633588.1"/>
</dbReference>
<sequence>MKSEINHSKDWANCNGSSRNLAEILKNDTRVQLAGIDCDGQLRGKVMSKEKFLSIVDSGFGMSSAIFGWDMHDMLFDENNTIASSEQGYADFTSVVDQLSMRRLPWAQNMPFFLLRFTANDRAVSACGRSMIKIFSEALAVAGCRGVAGVELEFFNYQTPSEDGYHDQNPSKRKNLAAFLRNHQPSELRPLTDGMFGYSITRPMASSDFFFDVIDTCARLDCQIESWHTESGPGVFEGALRFCEMEEMADRVSLFKYITRCLGNLHGVTPCFLAKPVSGLPGNSGHIHISLTDLKGRNLFSRDAADPNSPWSDLANVSDLGRHFLAGLLNALPDLMPLLAPTINSYKRLVENYWAPVHLSWGLEDRRASVRLIAPPVCKPSATRFEIRVPGADIHPHYALTALISAGWKGVERNSELTIPPLSAHDPGNSTLQYLPNSLEKAVENFKSPNSVARDILGSEFVDLFTLSREHELRLYREAVTDWEFKRYIEIV</sequence>
<dbReference type="PANTHER" id="PTHR43785:SF12">
    <property type="entry name" value="TYPE-1 GLUTAMINE SYNTHETASE 2"/>
    <property type="match status" value="1"/>
</dbReference>
<keyword evidence="3" id="KW-0547">Nucleotide-binding</keyword>
<dbReference type="EMBL" id="JAPZBU010000009">
    <property type="protein sequence ID" value="KAJ5386410.1"/>
    <property type="molecule type" value="Genomic_DNA"/>
</dbReference>
<keyword evidence="8" id="KW-0418">Kinase</keyword>
<organism evidence="8 9">
    <name type="scientific">Penicillium cosmopolitanum</name>
    <dbReference type="NCBI Taxonomy" id="1131564"/>
    <lineage>
        <taxon>Eukaryota</taxon>
        <taxon>Fungi</taxon>
        <taxon>Dikarya</taxon>
        <taxon>Ascomycota</taxon>
        <taxon>Pezizomycotina</taxon>
        <taxon>Eurotiomycetes</taxon>
        <taxon>Eurotiomycetidae</taxon>
        <taxon>Eurotiales</taxon>
        <taxon>Aspergillaceae</taxon>
        <taxon>Penicillium</taxon>
    </lineage>
</organism>
<evidence type="ECO:0000256" key="6">
    <source>
        <dbReference type="RuleBase" id="RU000384"/>
    </source>
</evidence>
<keyword evidence="2" id="KW-0436">Ligase</keyword>
<evidence type="ECO:0000259" key="7">
    <source>
        <dbReference type="PROSITE" id="PS51987"/>
    </source>
</evidence>
<evidence type="ECO:0000256" key="1">
    <source>
        <dbReference type="ARBA" id="ARBA00009897"/>
    </source>
</evidence>
<evidence type="ECO:0000313" key="9">
    <source>
        <dbReference type="Proteomes" id="UP001147747"/>
    </source>
</evidence>
<name>A0A9W9VNN7_9EURO</name>
<gene>
    <name evidence="8" type="ORF">N7509_008951</name>
</gene>
<accession>A0A9W9VNN7</accession>
<dbReference type="GO" id="GO:0005524">
    <property type="term" value="F:ATP binding"/>
    <property type="evidence" value="ECO:0007669"/>
    <property type="project" value="UniProtKB-KW"/>
</dbReference>
<keyword evidence="8" id="KW-0808">Transferase</keyword>
<dbReference type="InterPro" id="IPR008146">
    <property type="entry name" value="Gln_synth_cat_dom"/>
</dbReference>
<dbReference type="Pfam" id="PF00120">
    <property type="entry name" value="Gln-synt_C"/>
    <property type="match status" value="1"/>
</dbReference>
<evidence type="ECO:0000256" key="4">
    <source>
        <dbReference type="ARBA" id="ARBA00022840"/>
    </source>
</evidence>
<evidence type="ECO:0000256" key="2">
    <source>
        <dbReference type="ARBA" id="ARBA00022598"/>
    </source>
</evidence>
<proteinExistence type="inferred from homology"/>
<reference evidence="8" key="1">
    <citation type="submission" date="2022-12" db="EMBL/GenBank/DDBJ databases">
        <authorList>
            <person name="Petersen C."/>
        </authorList>
    </citation>
    <scope>NUCLEOTIDE SEQUENCE</scope>
    <source>
        <strain evidence="8">IBT 29677</strain>
    </source>
</reference>
<evidence type="ECO:0000256" key="5">
    <source>
        <dbReference type="PROSITE-ProRule" id="PRU01331"/>
    </source>
</evidence>
<dbReference type="GO" id="GO:0004356">
    <property type="term" value="F:glutamine synthetase activity"/>
    <property type="evidence" value="ECO:0007669"/>
    <property type="project" value="InterPro"/>
</dbReference>
<reference evidence="8" key="2">
    <citation type="journal article" date="2023" name="IMA Fungus">
        <title>Comparative genomic study of the Penicillium genus elucidates a diverse pangenome and 15 lateral gene transfer events.</title>
        <authorList>
            <person name="Petersen C."/>
            <person name="Sorensen T."/>
            <person name="Nielsen M.R."/>
            <person name="Sondergaard T.E."/>
            <person name="Sorensen J.L."/>
            <person name="Fitzpatrick D.A."/>
            <person name="Frisvad J.C."/>
            <person name="Nielsen K.L."/>
        </authorList>
    </citation>
    <scope>NUCLEOTIDE SEQUENCE</scope>
    <source>
        <strain evidence="8">IBT 29677</strain>
    </source>
</reference>
<dbReference type="Proteomes" id="UP001147747">
    <property type="component" value="Unassembled WGS sequence"/>
</dbReference>
<keyword evidence="9" id="KW-1185">Reference proteome</keyword>
<dbReference type="AlphaFoldDB" id="A0A9W9VNN7"/>
<dbReference type="Gene3D" id="3.30.590.10">
    <property type="entry name" value="Glutamine synthetase/guanido kinase, catalytic domain"/>
    <property type="match status" value="1"/>
</dbReference>
<dbReference type="SUPFAM" id="SSF55931">
    <property type="entry name" value="Glutamine synthetase/guanido kinase"/>
    <property type="match status" value="1"/>
</dbReference>
<evidence type="ECO:0000256" key="3">
    <source>
        <dbReference type="ARBA" id="ARBA00022741"/>
    </source>
</evidence>
<keyword evidence="4" id="KW-0067">ATP-binding</keyword>
<comment type="similarity">
    <text evidence="1 5 6">Belongs to the glutamine synthetase family.</text>
</comment>
<dbReference type="OrthoDB" id="77835at2759"/>
<dbReference type="FunFam" id="3.30.590.10:FF:000005">
    <property type="entry name" value="Probable glutamine synthetase"/>
    <property type="match status" value="1"/>
</dbReference>